<reference evidence="4" key="1">
    <citation type="submission" date="2015-08" db="EMBL/GenBank/DDBJ databases">
        <title>Fjat-10028 dsm 16317.</title>
        <authorList>
            <person name="Liu B."/>
            <person name="Wang J."/>
            <person name="Zhu Y."/>
            <person name="Liu G."/>
            <person name="Chen Q."/>
            <person name="Chen Z."/>
            <person name="Lan J."/>
            <person name="Che J."/>
            <person name="Ge C."/>
            <person name="Shi H."/>
            <person name="Pan Z."/>
            <person name="Liu X."/>
        </authorList>
    </citation>
    <scope>NUCLEOTIDE SEQUENCE [LARGE SCALE GENOMIC DNA]</scope>
    <source>
        <strain evidence="4">DSM 16317</strain>
    </source>
</reference>
<dbReference type="InterPro" id="IPR007560">
    <property type="entry name" value="Restrct_endonuc_IV_Mrr"/>
</dbReference>
<accession>A0A0M0LMQ1</accession>
<dbReference type="GO" id="GO:0003677">
    <property type="term" value="F:DNA binding"/>
    <property type="evidence" value="ECO:0007669"/>
    <property type="project" value="InterPro"/>
</dbReference>
<feature type="transmembrane region" description="Helical" evidence="1">
    <location>
        <begin position="64"/>
        <end position="85"/>
    </location>
</feature>
<dbReference type="InterPro" id="IPR011335">
    <property type="entry name" value="Restrct_endonuc-II-like"/>
</dbReference>
<protein>
    <recommendedName>
        <fullName evidence="2">Restriction endonuclease type IV Mrr domain-containing protein</fullName>
    </recommendedName>
</protein>
<dbReference type="PANTHER" id="PTHR30015:SF7">
    <property type="entry name" value="TYPE IV METHYL-DIRECTED RESTRICTION ENZYME ECOKMRR"/>
    <property type="match status" value="1"/>
</dbReference>
<gene>
    <name evidence="3" type="ORF">AMD00_05910</name>
</gene>
<keyword evidence="4" id="KW-1185">Reference proteome</keyword>
<keyword evidence="1" id="KW-0812">Transmembrane</keyword>
<dbReference type="EMBL" id="LILB01000001">
    <property type="protein sequence ID" value="KOO51958.1"/>
    <property type="molecule type" value="Genomic_DNA"/>
</dbReference>
<evidence type="ECO:0000313" key="3">
    <source>
        <dbReference type="EMBL" id="KOO51958.1"/>
    </source>
</evidence>
<dbReference type="AlphaFoldDB" id="A0A0M0LMQ1"/>
<keyword evidence="1" id="KW-1133">Transmembrane helix</keyword>
<evidence type="ECO:0000259" key="2">
    <source>
        <dbReference type="Pfam" id="PF04471"/>
    </source>
</evidence>
<dbReference type="RefSeq" id="WP_053416128.1">
    <property type="nucleotide sequence ID" value="NZ_LILB01000001.1"/>
</dbReference>
<evidence type="ECO:0000256" key="1">
    <source>
        <dbReference type="SAM" id="Phobius"/>
    </source>
</evidence>
<dbReference type="GeneID" id="301135637"/>
<dbReference type="Proteomes" id="UP000036867">
    <property type="component" value="Unassembled WGS sequence"/>
</dbReference>
<dbReference type="Pfam" id="PF04471">
    <property type="entry name" value="Mrr_cat"/>
    <property type="match status" value="1"/>
</dbReference>
<dbReference type="GO" id="GO:0015666">
    <property type="term" value="F:restriction endodeoxyribonuclease activity"/>
    <property type="evidence" value="ECO:0007669"/>
    <property type="project" value="TreeGrafter"/>
</dbReference>
<organism evidence="3 4">
    <name type="scientific">Viridibacillus arvi</name>
    <dbReference type="NCBI Taxonomy" id="263475"/>
    <lineage>
        <taxon>Bacteria</taxon>
        <taxon>Bacillati</taxon>
        <taxon>Bacillota</taxon>
        <taxon>Bacilli</taxon>
        <taxon>Bacillales</taxon>
        <taxon>Caryophanaceae</taxon>
        <taxon>Viridibacillus</taxon>
    </lineage>
</organism>
<keyword evidence="1" id="KW-0472">Membrane</keyword>
<dbReference type="Gene3D" id="3.40.1350.10">
    <property type="match status" value="1"/>
</dbReference>
<name>A0A0M0LMQ1_9BACL</name>
<sequence length="334" mass="39077">MSENRCYIHKVKAAEVLVDEKIVVYCPKCAEANIHKIVLQEEKILKSEELADIRKRRHVAMKELWKSLALAFYLECLPIFITLFTHSPKSLSEYITGVKELYSQFLFQPLVQLIAIGFIALGGYFWIAAIKSLKEIKKEEATLLKPFANEAEVHEKFQTPTKINQVNEFVRNVKKKYDSNFFSQRKIHQMSPYDFKLYMAKQLQKLDFQNVRLARDDSDFKVDIFADGPNGKVAFRCINDINLVKMDEVHKIAVEKVYYDCESSILVTTSAITKDALELAETLRVTIWNDQVLKEKIISIENEQWTDHLQDFYDYSDQNLKKYTEFEMRRLAQS</sequence>
<comment type="caution">
    <text evidence="3">The sequence shown here is derived from an EMBL/GenBank/DDBJ whole genome shotgun (WGS) entry which is preliminary data.</text>
</comment>
<feature type="transmembrane region" description="Helical" evidence="1">
    <location>
        <begin position="105"/>
        <end position="127"/>
    </location>
</feature>
<proteinExistence type="predicted"/>
<feature type="domain" description="Restriction endonuclease type IV Mrr" evidence="2">
    <location>
        <begin position="187"/>
        <end position="294"/>
    </location>
</feature>
<dbReference type="GO" id="GO:0009307">
    <property type="term" value="P:DNA restriction-modification system"/>
    <property type="evidence" value="ECO:0007669"/>
    <property type="project" value="InterPro"/>
</dbReference>
<dbReference type="SUPFAM" id="SSF52980">
    <property type="entry name" value="Restriction endonuclease-like"/>
    <property type="match status" value="1"/>
</dbReference>
<evidence type="ECO:0000313" key="4">
    <source>
        <dbReference type="Proteomes" id="UP000036867"/>
    </source>
</evidence>
<dbReference type="PANTHER" id="PTHR30015">
    <property type="entry name" value="MRR RESTRICTION SYSTEM PROTEIN"/>
    <property type="match status" value="1"/>
</dbReference>
<dbReference type="InterPro" id="IPR052906">
    <property type="entry name" value="Type_IV_Methyl-Rstrct_Enzyme"/>
</dbReference>
<dbReference type="InterPro" id="IPR011856">
    <property type="entry name" value="tRNA_endonuc-like_dom_sf"/>
</dbReference>